<gene>
    <name evidence="2" type="ORF">SAMN05878503_102185</name>
</gene>
<feature type="domain" description="AraC effector-binding" evidence="1">
    <location>
        <begin position="2"/>
        <end position="154"/>
    </location>
</feature>
<dbReference type="Proteomes" id="UP000219467">
    <property type="component" value="Unassembled WGS sequence"/>
</dbReference>
<accession>A0A285CLY8</accession>
<evidence type="ECO:0000313" key="2">
    <source>
        <dbReference type="EMBL" id="SNX68560.1"/>
    </source>
</evidence>
<keyword evidence="3" id="KW-1185">Reference proteome</keyword>
<dbReference type="Pfam" id="PF06445">
    <property type="entry name" value="GyrI-like"/>
    <property type="match status" value="1"/>
</dbReference>
<proteinExistence type="predicted"/>
<dbReference type="InterPro" id="IPR010499">
    <property type="entry name" value="AraC_E-bd"/>
</dbReference>
<dbReference type="PANTHER" id="PTHR40055">
    <property type="entry name" value="TRANSCRIPTIONAL REGULATOR YGIV-RELATED"/>
    <property type="match status" value="1"/>
</dbReference>
<sequence length="154" mass="16906">MYEVHISEKPPRRLAALPHTGSFEEIGATFGQTCQLLEERGQLGRAGCMIGVYWDNPILVPPGGLHSHAGIDIPADMAVDPPLEEVRLSGGRHAVLRYKGPYSGLGSAYRYLFANWLPQNHELQGEGPVIEIYRNASMDTPSDQLVTEICVPLL</sequence>
<dbReference type="EMBL" id="OAOQ01000002">
    <property type="protein sequence ID" value="SNX68560.1"/>
    <property type="molecule type" value="Genomic_DNA"/>
</dbReference>
<dbReference type="Gene3D" id="3.20.80.10">
    <property type="entry name" value="Regulatory factor, effector binding domain"/>
    <property type="match status" value="1"/>
</dbReference>
<dbReference type="SMART" id="SM00871">
    <property type="entry name" value="AraC_E_bind"/>
    <property type="match status" value="1"/>
</dbReference>
<evidence type="ECO:0000313" key="3">
    <source>
        <dbReference type="Proteomes" id="UP000219467"/>
    </source>
</evidence>
<evidence type="ECO:0000259" key="1">
    <source>
        <dbReference type="SMART" id="SM00871"/>
    </source>
</evidence>
<dbReference type="InterPro" id="IPR011256">
    <property type="entry name" value="Reg_factor_effector_dom_sf"/>
</dbReference>
<reference evidence="3" key="1">
    <citation type="submission" date="2017-08" db="EMBL/GenBank/DDBJ databases">
        <authorList>
            <person name="Varghese N."/>
            <person name="Submissions S."/>
        </authorList>
    </citation>
    <scope>NUCLEOTIDE SEQUENCE [LARGE SCALE GENOMIC DNA]</scope>
    <source>
        <strain evidence="3">JA234</strain>
    </source>
</reference>
<dbReference type="OrthoDB" id="9816011at2"/>
<dbReference type="InterPro" id="IPR050908">
    <property type="entry name" value="SmbC-like"/>
</dbReference>
<dbReference type="AlphaFoldDB" id="A0A285CLY8"/>
<protein>
    <submittedName>
        <fullName evidence="2">AraC family transcriptional regulator</fullName>
    </submittedName>
</protein>
<name>A0A285CLY8_9RHOB</name>
<organism evidence="2 3">
    <name type="scientific">Cereibacter ovatus</name>
    <dbReference type="NCBI Taxonomy" id="439529"/>
    <lineage>
        <taxon>Bacteria</taxon>
        <taxon>Pseudomonadati</taxon>
        <taxon>Pseudomonadota</taxon>
        <taxon>Alphaproteobacteria</taxon>
        <taxon>Rhodobacterales</taxon>
        <taxon>Paracoccaceae</taxon>
        <taxon>Cereibacter</taxon>
    </lineage>
</organism>
<dbReference type="SUPFAM" id="SSF55136">
    <property type="entry name" value="Probable bacterial effector-binding domain"/>
    <property type="match status" value="1"/>
</dbReference>
<dbReference type="PANTHER" id="PTHR40055:SF1">
    <property type="entry name" value="TRANSCRIPTIONAL REGULATOR YGIV-RELATED"/>
    <property type="match status" value="1"/>
</dbReference>
<dbReference type="InterPro" id="IPR029442">
    <property type="entry name" value="GyrI-like"/>
</dbReference>
<dbReference type="RefSeq" id="WP_097029216.1">
    <property type="nucleotide sequence ID" value="NZ_OAOQ01000002.1"/>
</dbReference>